<dbReference type="EMBL" id="CP041692">
    <property type="protein sequence ID" value="QDP94518.1"/>
    <property type="molecule type" value="Genomic_DNA"/>
</dbReference>
<protein>
    <submittedName>
        <fullName evidence="2">Alternate-type signal peptide domain-containing protein</fullName>
    </submittedName>
</protein>
<dbReference type="InterPro" id="IPR024006">
    <property type="entry name" value="Alt_signal_exp_actinobact"/>
</dbReference>
<evidence type="ECO:0000313" key="3">
    <source>
        <dbReference type="Proteomes" id="UP000319263"/>
    </source>
</evidence>
<accession>A0A516PTK6</accession>
<dbReference type="Proteomes" id="UP000319263">
    <property type="component" value="Chromosome"/>
</dbReference>
<name>A0A516PTK6_9ACTN</name>
<dbReference type="NCBIfam" id="TIGR04089">
    <property type="entry name" value="exp_by_SipW_III"/>
    <property type="match status" value="1"/>
</dbReference>
<dbReference type="KEGG" id="mik:FOE78_00025"/>
<reference evidence="2 3" key="1">
    <citation type="submission" date="2019-07" db="EMBL/GenBank/DDBJ databases">
        <title>Microlunatus dokdonensis sp. nov. isolated from the rhizospheric soil of the wild plant Elymus tsukushiensis.</title>
        <authorList>
            <person name="Ghim S.-Y."/>
            <person name="Hwang Y.-J."/>
            <person name="Son J.-S."/>
            <person name="Shin J.-H."/>
        </authorList>
    </citation>
    <scope>NUCLEOTIDE SEQUENCE [LARGE SCALE GENOMIC DNA]</scope>
    <source>
        <strain evidence="2 3">KUDC0627</strain>
    </source>
</reference>
<evidence type="ECO:0000313" key="2">
    <source>
        <dbReference type="EMBL" id="QDP94518.1"/>
    </source>
</evidence>
<proteinExistence type="predicted"/>
<evidence type="ECO:0000256" key="1">
    <source>
        <dbReference type="SAM" id="SignalP"/>
    </source>
</evidence>
<keyword evidence="3" id="KW-1185">Reference proteome</keyword>
<dbReference type="InterPro" id="IPR023833">
    <property type="entry name" value="Signal_pept_SipW-depend-type"/>
</dbReference>
<dbReference type="NCBIfam" id="TIGR04088">
    <property type="entry name" value="cognate_SipW"/>
    <property type="match status" value="1"/>
</dbReference>
<keyword evidence="1" id="KW-0732">Signal</keyword>
<feature type="signal peptide" evidence="1">
    <location>
        <begin position="1"/>
        <end position="26"/>
    </location>
</feature>
<feature type="chain" id="PRO_5039673274" evidence="1">
    <location>
        <begin position="27"/>
        <end position="174"/>
    </location>
</feature>
<dbReference type="RefSeq" id="WP_143984507.1">
    <property type="nucleotide sequence ID" value="NZ_CP041692.1"/>
</dbReference>
<dbReference type="AlphaFoldDB" id="A0A516PTK6"/>
<gene>
    <name evidence="2" type="ORF">FOE78_00025</name>
</gene>
<sequence length="174" mass="17304">MKKTAKGAIAASAAVVLLAGGAGSLAYWTDSASVDGGTINSGHLRLVTDDTNTGCTDWTLDGGDPYVAGTTEVVPGDVLTKTCAFTLEAAGDHLEGTVEASAANVTGDLAAALDVNVSGLTLNGEAASTFTEANDGQALGVDVSVTVRPESDNTTMDVSAVLDSITVTATQTHA</sequence>
<organism evidence="2 3">
    <name type="scientific">Microlunatus elymi</name>
    <dbReference type="NCBI Taxonomy" id="2596828"/>
    <lineage>
        <taxon>Bacteria</taxon>
        <taxon>Bacillati</taxon>
        <taxon>Actinomycetota</taxon>
        <taxon>Actinomycetes</taxon>
        <taxon>Propionibacteriales</taxon>
        <taxon>Propionibacteriaceae</taxon>
        <taxon>Microlunatus</taxon>
    </lineage>
</organism>
<dbReference type="OrthoDB" id="3787434at2"/>